<dbReference type="EMBL" id="AP023213">
    <property type="protein sequence ID" value="BCO11445.1"/>
    <property type="molecule type" value="Genomic_DNA"/>
</dbReference>
<dbReference type="AlphaFoldDB" id="A0A7R7J098"/>
<reference evidence="1 2" key="1">
    <citation type="submission" date="2020-06" db="EMBL/GenBank/DDBJ databases">
        <title>Interaction of electrochemicaly active bacteria, Geobacter bremensis R4 on different carbon anode.</title>
        <authorList>
            <person name="Meng L."/>
            <person name="Yoshida N."/>
        </authorList>
    </citation>
    <scope>NUCLEOTIDE SEQUENCE [LARGE SCALE GENOMIC DNA]</scope>
    <source>
        <strain evidence="1 2">R4</strain>
    </source>
</reference>
<protein>
    <submittedName>
        <fullName evidence="1">Uncharacterized protein</fullName>
    </submittedName>
</protein>
<accession>A0A7R7J098</accession>
<organism evidence="1 2">
    <name type="scientific">Citrifermentans bremense</name>
    <dbReference type="NCBI Taxonomy" id="60035"/>
    <lineage>
        <taxon>Bacteria</taxon>
        <taxon>Pseudomonadati</taxon>
        <taxon>Thermodesulfobacteriota</taxon>
        <taxon>Desulfuromonadia</taxon>
        <taxon>Geobacterales</taxon>
        <taxon>Geobacteraceae</taxon>
        <taxon>Citrifermentans</taxon>
    </lineage>
</organism>
<proteinExistence type="predicted"/>
<dbReference type="Proteomes" id="UP000515472">
    <property type="component" value="Chromosome"/>
</dbReference>
<keyword evidence="2" id="KW-1185">Reference proteome</keyword>
<evidence type="ECO:0000313" key="1">
    <source>
        <dbReference type="EMBL" id="BCO11445.1"/>
    </source>
</evidence>
<sequence>MIIFTDTCWRNLQSLLGSTGGQPPCSLEGPGEAIATLAKEAICPPLRVRSLRSPLCEGSSKDSGIPGVCCHQALHEN</sequence>
<name>A0A7R7J098_9BACT</name>
<evidence type="ECO:0000313" key="2">
    <source>
        <dbReference type="Proteomes" id="UP000515472"/>
    </source>
</evidence>
<gene>
    <name evidence="1" type="ORF">GEOBRER4_n2565</name>
</gene>